<accession>A0A3G4VJX7</accession>
<geneLocation type="plasmid" evidence="1">
    <name>unnamed</name>
</geneLocation>
<organism evidence="1 2">
    <name type="scientific">Vibrio mediterranei</name>
    <dbReference type="NCBI Taxonomy" id="689"/>
    <lineage>
        <taxon>Bacteria</taxon>
        <taxon>Pseudomonadati</taxon>
        <taxon>Pseudomonadota</taxon>
        <taxon>Gammaproteobacteria</taxon>
        <taxon>Vibrionales</taxon>
        <taxon>Vibrionaceae</taxon>
        <taxon>Vibrio</taxon>
    </lineage>
</organism>
<dbReference type="EMBL" id="CP033579">
    <property type="protein sequence ID" value="AYV25070.1"/>
    <property type="molecule type" value="Genomic_DNA"/>
</dbReference>
<name>A0A3G4VJX7_9VIBR</name>
<proteinExistence type="predicted"/>
<gene>
    <name evidence="1" type="ORF">ECB94_27620</name>
</gene>
<evidence type="ECO:0000313" key="1">
    <source>
        <dbReference type="EMBL" id="AYV25070.1"/>
    </source>
</evidence>
<keyword evidence="1" id="KW-0614">Plasmid</keyword>
<protein>
    <submittedName>
        <fullName evidence="1">Uncharacterized protein</fullName>
    </submittedName>
</protein>
<evidence type="ECO:0000313" key="2">
    <source>
        <dbReference type="Proteomes" id="UP000279760"/>
    </source>
</evidence>
<dbReference type="AlphaFoldDB" id="A0A3G4VJX7"/>
<dbReference type="Proteomes" id="UP000279760">
    <property type="component" value="Plasmid unnamed"/>
</dbReference>
<sequence length="64" mass="7294">MLANIVLGWHQYSMPLYYKKSLFIQLDIYHVLLQIVGLSRSGQLKSATVLEFSQYSRSDSLGVS</sequence>
<reference evidence="1 2" key="1">
    <citation type="submission" date="2018-11" db="EMBL/GenBank/DDBJ databases">
        <title>Complete Genome Sequence of Vbrio mediterranei 117-T6: a Potential Pathogen Bacteria Isolated from the Conchocelis of Pyropia.</title>
        <authorList>
            <person name="Liu Q."/>
        </authorList>
    </citation>
    <scope>NUCLEOTIDE SEQUENCE [LARGE SCALE GENOMIC DNA]</scope>
    <source>
        <strain evidence="1 2">117-T6</strain>
        <plasmid evidence="1 2">unnamed</plasmid>
    </source>
</reference>